<organism evidence="1 2">
    <name type="scientific">Candidatus Entotheonella gemina</name>
    <dbReference type="NCBI Taxonomy" id="1429439"/>
    <lineage>
        <taxon>Bacteria</taxon>
        <taxon>Pseudomonadati</taxon>
        <taxon>Nitrospinota/Tectimicrobiota group</taxon>
        <taxon>Candidatus Tectimicrobiota</taxon>
        <taxon>Candidatus Entotheonellia</taxon>
        <taxon>Candidatus Entotheonellales</taxon>
        <taxon>Candidatus Entotheonellaceae</taxon>
        <taxon>Candidatus Entotheonella</taxon>
    </lineage>
</organism>
<sequence>QRILLIKARNLGFGCYSLSLDALAQEAGALFRPALECLELLTYIRLDPNRVDEALEDRLPTAGIIAQRIEGKFKGLRDHLNAHASHLSMAPEAMAHLVDFRVGRLRLVQPYNEEVLRGNLRTLLAVLIWLAIEAVNCVSVGENNVDDILANRVEDIKRRAFVLFDQQRAQ</sequence>
<dbReference type="EMBL" id="AZHX01000015">
    <property type="protein sequence ID" value="ETX09268.1"/>
    <property type="molecule type" value="Genomic_DNA"/>
</dbReference>
<protein>
    <submittedName>
        <fullName evidence="1">Uncharacterized protein</fullName>
    </submittedName>
</protein>
<gene>
    <name evidence="1" type="ORF">ETSY2_00455</name>
</gene>
<feature type="non-terminal residue" evidence="1">
    <location>
        <position position="1"/>
    </location>
</feature>
<reference evidence="1 2" key="1">
    <citation type="journal article" date="2014" name="Nature">
        <title>An environmental bacterial taxon with a large and distinct metabolic repertoire.</title>
        <authorList>
            <person name="Wilson M.C."/>
            <person name="Mori T."/>
            <person name="Ruckert C."/>
            <person name="Uria A.R."/>
            <person name="Helf M.J."/>
            <person name="Takada K."/>
            <person name="Gernert C."/>
            <person name="Steffens U.A."/>
            <person name="Heycke N."/>
            <person name="Schmitt S."/>
            <person name="Rinke C."/>
            <person name="Helfrich E.J."/>
            <person name="Brachmann A.O."/>
            <person name="Gurgui C."/>
            <person name="Wakimoto T."/>
            <person name="Kracht M."/>
            <person name="Crusemann M."/>
            <person name="Hentschel U."/>
            <person name="Abe I."/>
            <person name="Matsunaga S."/>
            <person name="Kalinowski J."/>
            <person name="Takeyama H."/>
            <person name="Piel J."/>
        </authorList>
    </citation>
    <scope>NUCLEOTIDE SEQUENCE [LARGE SCALE GENOMIC DNA]</scope>
    <source>
        <strain evidence="2">TSY2</strain>
    </source>
</reference>
<dbReference type="AlphaFoldDB" id="W4MGF1"/>
<evidence type="ECO:0000313" key="2">
    <source>
        <dbReference type="Proteomes" id="UP000019140"/>
    </source>
</evidence>
<dbReference type="HOGENOM" id="CLU_1573892_0_0_7"/>
<accession>W4MGF1</accession>
<dbReference type="Proteomes" id="UP000019140">
    <property type="component" value="Unassembled WGS sequence"/>
</dbReference>
<keyword evidence="2" id="KW-1185">Reference proteome</keyword>
<proteinExistence type="predicted"/>
<name>W4MGF1_9BACT</name>
<evidence type="ECO:0000313" key="1">
    <source>
        <dbReference type="EMBL" id="ETX09268.1"/>
    </source>
</evidence>
<comment type="caution">
    <text evidence="1">The sequence shown here is derived from an EMBL/GenBank/DDBJ whole genome shotgun (WGS) entry which is preliminary data.</text>
</comment>